<comment type="caution">
    <text evidence="1">The sequence shown here is derived from an EMBL/GenBank/DDBJ whole genome shotgun (WGS) entry which is preliminary data.</text>
</comment>
<reference evidence="1 2" key="1">
    <citation type="submission" date="2016-05" db="EMBL/GenBank/DDBJ databases">
        <title>Genomic and physiological characterization of Planctopirus sp. isolated from fresh water lake.</title>
        <authorList>
            <person name="Subhash Y."/>
            <person name="Ramana C."/>
        </authorList>
    </citation>
    <scope>NUCLEOTIDE SEQUENCE [LARGE SCALE GENOMIC DNA]</scope>
    <source>
        <strain evidence="1 2">JC280</strain>
    </source>
</reference>
<organism evidence="1 2">
    <name type="scientific">Planctopirus hydrillae</name>
    <dbReference type="NCBI Taxonomy" id="1841610"/>
    <lineage>
        <taxon>Bacteria</taxon>
        <taxon>Pseudomonadati</taxon>
        <taxon>Planctomycetota</taxon>
        <taxon>Planctomycetia</taxon>
        <taxon>Planctomycetales</taxon>
        <taxon>Planctomycetaceae</taxon>
        <taxon>Planctopirus</taxon>
    </lineage>
</organism>
<gene>
    <name evidence="1" type="ORF">A6X21_14810</name>
</gene>
<keyword evidence="2" id="KW-1185">Reference proteome</keyword>
<accession>A0A1C3E4M2</accession>
<sequence>MIAVVIEVAGLMPSKVEKRLLSESQLYPSTGMVSQDLLNHLAIMLAGADSRTHCSVRQREKTGSIPAGRAEWS</sequence>
<dbReference type="Proteomes" id="UP000094828">
    <property type="component" value="Unassembled WGS sequence"/>
</dbReference>
<dbReference type="STRING" id="1841610.A6X21_14810"/>
<protein>
    <submittedName>
        <fullName evidence="1">Uncharacterized protein</fullName>
    </submittedName>
</protein>
<evidence type="ECO:0000313" key="2">
    <source>
        <dbReference type="Proteomes" id="UP000094828"/>
    </source>
</evidence>
<dbReference type="EMBL" id="LYDR01000158">
    <property type="protein sequence ID" value="ODA28119.1"/>
    <property type="molecule type" value="Genomic_DNA"/>
</dbReference>
<name>A0A1C3E4M2_9PLAN</name>
<proteinExistence type="predicted"/>
<evidence type="ECO:0000313" key="1">
    <source>
        <dbReference type="EMBL" id="ODA28119.1"/>
    </source>
</evidence>
<dbReference type="AlphaFoldDB" id="A0A1C3E4M2"/>